<dbReference type="PANTHER" id="PTHR22550:SF5">
    <property type="entry name" value="LEUCINE ZIPPER PROTEIN 4"/>
    <property type="match status" value="1"/>
</dbReference>
<evidence type="ECO:0000313" key="6">
    <source>
        <dbReference type="Proteomes" id="UP001519343"/>
    </source>
</evidence>
<name>A0ABS4GNK6_9BACL</name>
<keyword evidence="6" id="KW-1185">Reference proteome</keyword>
<accession>A0ABS4GNK6</accession>
<feature type="transmembrane region" description="Helical" evidence="4">
    <location>
        <begin position="268"/>
        <end position="290"/>
    </location>
</feature>
<evidence type="ECO:0000256" key="2">
    <source>
        <dbReference type="ARBA" id="ARBA00023136"/>
    </source>
</evidence>
<dbReference type="PANTHER" id="PTHR22550">
    <property type="entry name" value="SPORE GERMINATION PROTEIN"/>
    <property type="match status" value="1"/>
</dbReference>
<keyword evidence="4" id="KW-0812">Transmembrane</keyword>
<dbReference type="InterPro" id="IPR004995">
    <property type="entry name" value="Spore_Ger"/>
</dbReference>
<proteinExistence type="inferred from homology"/>
<evidence type="ECO:0000256" key="3">
    <source>
        <dbReference type="SAM" id="MobiDB-lite"/>
    </source>
</evidence>
<keyword evidence="2 4" id="KW-0472">Membrane</keyword>
<protein>
    <submittedName>
        <fullName evidence="5">Spore germination protein KA</fullName>
    </submittedName>
</protein>
<comment type="similarity">
    <text evidence="1">Belongs to the GerABKA family.</text>
</comment>
<feature type="transmembrane region" description="Helical" evidence="4">
    <location>
        <begin position="393"/>
        <end position="418"/>
    </location>
</feature>
<gene>
    <name evidence="5" type="ORF">J2Z37_001860</name>
</gene>
<keyword evidence="4" id="KW-1133">Transmembrane helix</keyword>
<feature type="region of interest" description="Disordered" evidence="3">
    <location>
        <begin position="459"/>
        <end position="478"/>
    </location>
</feature>
<feature type="transmembrane region" description="Helical" evidence="4">
    <location>
        <begin position="361"/>
        <end position="381"/>
    </location>
</feature>
<dbReference type="Proteomes" id="UP001519343">
    <property type="component" value="Unassembled WGS sequence"/>
</dbReference>
<comment type="caution">
    <text evidence="5">The sequence shown here is derived from an EMBL/GenBank/DDBJ whole genome shotgun (WGS) entry which is preliminary data.</text>
</comment>
<evidence type="ECO:0000256" key="1">
    <source>
        <dbReference type="ARBA" id="ARBA00005278"/>
    </source>
</evidence>
<evidence type="ECO:0000256" key="4">
    <source>
        <dbReference type="SAM" id="Phobius"/>
    </source>
</evidence>
<dbReference type="PIRSF" id="PIRSF005690">
    <property type="entry name" value="GerBA"/>
    <property type="match status" value="1"/>
</dbReference>
<dbReference type="InterPro" id="IPR050768">
    <property type="entry name" value="UPF0353/GerABKA_families"/>
</dbReference>
<sequence>MNQNISLIQELLHHTEDLKVKVFQSGQKECSLLYLDSMVDHETMESKVINPLLQSPDGNPLTVINVTELEIVHLLNKAVLGLIEGNAILLREHDSLIYLIMCPFSSPRSIKEPISEQVIRGSHEGFIEDLNTNIFLVRKQIKNPNLTVQYMTIGESTKTKVAILHIENLANEEIVKEVKKRISYIHSDYIQAPGHLEEFIEDNPFSPFPQLLNTERPDRVASQLMDGRVAVLVDGSPSVLVMPVSFFSFYQTPDDYNTRWYIGSFFRFLRFISFIITISLPAVYIAVVSFHYEIIPIDLLFSLKSSLEYVPFPPIIEAMMMQVTLELLREASIRLPSPIAQTIGVVGGLVIGTAVVEANLVSNTMIIVVAVTAISSFVVPVSEMGTSVRLLGFPLMIASATFGFIGISFVFMVILIHLCKLETFGSPYFAPFAPLRIRDLQDTIVRLPLWLMNKRSREPKPKKLQKEYDSRGWKKDEE</sequence>
<evidence type="ECO:0000313" key="5">
    <source>
        <dbReference type="EMBL" id="MBP1931859.1"/>
    </source>
</evidence>
<organism evidence="5 6">
    <name type="scientific">Ammoniphilus resinae</name>
    <dbReference type="NCBI Taxonomy" id="861532"/>
    <lineage>
        <taxon>Bacteria</taxon>
        <taxon>Bacillati</taxon>
        <taxon>Bacillota</taxon>
        <taxon>Bacilli</taxon>
        <taxon>Bacillales</taxon>
        <taxon>Paenibacillaceae</taxon>
        <taxon>Aneurinibacillus group</taxon>
        <taxon>Ammoniphilus</taxon>
    </lineage>
</organism>
<dbReference type="RefSeq" id="WP_245203684.1">
    <property type="nucleotide sequence ID" value="NZ_JAGGKT010000004.1"/>
</dbReference>
<dbReference type="Pfam" id="PF03323">
    <property type="entry name" value="GerA"/>
    <property type="match status" value="1"/>
</dbReference>
<reference evidence="5 6" key="1">
    <citation type="submission" date="2021-03" db="EMBL/GenBank/DDBJ databases">
        <title>Genomic Encyclopedia of Type Strains, Phase IV (KMG-IV): sequencing the most valuable type-strain genomes for metagenomic binning, comparative biology and taxonomic classification.</title>
        <authorList>
            <person name="Goeker M."/>
        </authorList>
    </citation>
    <scope>NUCLEOTIDE SEQUENCE [LARGE SCALE GENOMIC DNA]</scope>
    <source>
        <strain evidence="5 6">DSM 24738</strain>
    </source>
</reference>
<dbReference type="EMBL" id="JAGGKT010000004">
    <property type="protein sequence ID" value="MBP1931859.1"/>
    <property type="molecule type" value="Genomic_DNA"/>
</dbReference>